<proteinExistence type="predicted"/>
<dbReference type="InterPro" id="IPR029034">
    <property type="entry name" value="Cystine-knot_cytokine"/>
</dbReference>
<comment type="caution">
    <text evidence="2">The sequence shown here is derived from an EMBL/GenBank/DDBJ whole genome shotgun (WGS) entry which is preliminary data.</text>
</comment>
<reference evidence="2" key="1">
    <citation type="submission" date="2020-04" db="EMBL/GenBank/DDBJ databases">
        <authorList>
            <person name="Alioto T."/>
            <person name="Alioto T."/>
            <person name="Gomez Garrido J."/>
        </authorList>
    </citation>
    <scope>NUCLEOTIDE SEQUENCE</scope>
    <source>
        <strain evidence="2">A484AB</strain>
    </source>
</reference>
<evidence type="ECO:0000313" key="3">
    <source>
        <dbReference type="Proteomes" id="UP001152795"/>
    </source>
</evidence>
<evidence type="ECO:0000259" key="1">
    <source>
        <dbReference type="Pfam" id="PF09511"/>
    </source>
</evidence>
<dbReference type="OrthoDB" id="549111at2759"/>
<evidence type="ECO:0000313" key="2">
    <source>
        <dbReference type="EMBL" id="CAB4018513.1"/>
    </source>
</evidence>
<dbReference type="AlphaFoldDB" id="A0A7D9J0I2"/>
<dbReference type="Pfam" id="PF09511">
    <property type="entry name" value="RNA_lig_T4_1"/>
    <property type="match status" value="1"/>
</dbReference>
<feature type="non-terminal residue" evidence="2">
    <location>
        <position position="1"/>
    </location>
</feature>
<dbReference type="InterPro" id="IPR019039">
    <property type="entry name" value="T4-Rnl1-like_N"/>
</dbReference>
<dbReference type="EMBL" id="CACRXK020010040">
    <property type="protein sequence ID" value="CAB4018513.1"/>
    <property type="molecule type" value="Genomic_DNA"/>
</dbReference>
<accession>A0A7D9J0I2</accession>
<name>A0A7D9J0I2_PARCT</name>
<protein>
    <recommendedName>
        <fullName evidence="1">T4 RNA ligase 1-like N-terminal domain-containing protein</fullName>
    </recommendedName>
</protein>
<gene>
    <name evidence="2" type="ORF">PACLA_8A016799</name>
</gene>
<keyword evidence="3" id="KW-1185">Reference proteome</keyword>
<sequence length="429" mass="48334">MSAVVESSPEITGPQREVVSIYNDDFATPLSTPQYFIEVYRCVKLDFGECSSSGPSTYPVPKRTDEIEIVVPDITNKDSSDKKKFYKYVVHNHTSCQCGNLKYGNGRLYKTIANNEVSEAYFKAKFSKNPVNLIRLCNVCNITQPRYKLHPKHFNVVLPYKYLAYQQCLPGCVVVKNETSNKQTSMLSGSSVGVPLTNDILCKAYDGAKTQQQGKSHPQKLKSSSSEAPVGNSIDQDASNRDPEEMVEATIKFDGSLGIAFLWKDEVMVTSGQQLDSDQAMWAKQWIKDHCNLTEFQAGYTYLFEIIFLNNTVVVNYLFEGLVLLAITDESGHELPYEEVLDCARTIGFFMVTPRITGPYSEVLWYCGGIEHSEESVTPNWPPFTSGDLSVNKKRQEGWVVRFNDGSRQKIVCRWWKNASSLGHLVHPQ</sequence>
<dbReference type="Proteomes" id="UP001152795">
    <property type="component" value="Unassembled WGS sequence"/>
</dbReference>
<dbReference type="Gene3D" id="2.10.90.10">
    <property type="entry name" value="Cystine-knot cytokines"/>
    <property type="match status" value="1"/>
</dbReference>
<organism evidence="2 3">
    <name type="scientific">Paramuricea clavata</name>
    <name type="common">Red gorgonian</name>
    <name type="synonym">Violescent sea-whip</name>
    <dbReference type="NCBI Taxonomy" id="317549"/>
    <lineage>
        <taxon>Eukaryota</taxon>
        <taxon>Metazoa</taxon>
        <taxon>Cnidaria</taxon>
        <taxon>Anthozoa</taxon>
        <taxon>Octocorallia</taxon>
        <taxon>Malacalcyonacea</taxon>
        <taxon>Plexauridae</taxon>
        <taxon>Paramuricea</taxon>
    </lineage>
</organism>
<feature type="domain" description="T4 RNA ligase 1-like N-terminal" evidence="1">
    <location>
        <begin position="238"/>
        <end position="405"/>
    </location>
</feature>